<feature type="domain" description="HTH araC/xylS-type" evidence="4">
    <location>
        <begin position="234"/>
        <end position="335"/>
    </location>
</feature>
<dbReference type="Pfam" id="PF12833">
    <property type="entry name" value="HTH_18"/>
    <property type="match status" value="1"/>
</dbReference>
<dbReference type="GO" id="GO:0043565">
    <property type="term" value="F:sequence-specific DNA binding"/>
    <property type="evidence" value="ECO:0007669"/>
    <property type="project" value="InterPro"/>
</dbReference>
<dbReference type="InterPro" id="IPR009057">
    <property type="entry name" value="Homeodomain-like_sf"/>
</dbReference>
<organism evidence="5 6">
    <name type="scientific">Micromonospora siamensis</name>
    <dbReference type="NCBI Taxonomy" id="299152"/>
    <lineage>
        <taxon>Bacteria</taxon>
        <taxon>Bacillati</taxon>
        <taxon>Actinomycetota</taxon>
        <taxon>Actinomycetes</taxon>
        <taxon>Micromonosporales</taxon>
        <taxon>Micromonosporaceae</taxon>
        <taxon>Micromonospora</taxon>
    </lineage>
</organism>
<protein>
    <submittedName>
        <fullName evidence="5">AraC-type DNA-binding protein</fullName>
    </submittedName>
</protein>
<dbReference type="SMART" id="SM00342">
    <property type="entry name" value="HTH_ARAC"/>
    <property type="match status" value="1"/>
</dbReference>
<dbReference type="GO" id="GO:0003700">
    <property type="term" value="F:DNA-binding transcription factor activity"/>
    <property type="evidence" value="ECO:0007669"/>
    <property type="project" value="InterPro"/>
</dbReference>
<dbReference type="PANTHER" id="PTHR46796">
    <property type="entry name" value="HTH-TYPE TRANSCRIPTIONAL ACTIVATOR RHAS-RELATED"/>
    <property type="match status" value="1"/>
</dbReference>
<dbReference type="InterPro" id="IPR018060">
    <property type="entry name" value="HTH_AraC"/>
</dbReference>
<proteinExistence type="predicted"/>
<dbReference type="Gene3D" id="1.10.10.60">
    <property type="entry name" value="Homeodomain-like"/>
    <property type="match status" value="1"/>
</dbReference>
<evidence type="ECO:0000313" key="6">
    <source>
        <dbReference type="Proteomes" id="UP000198210"/>
    </source>
</evidence>
<evidence type="ECO:0000313" key="5">
    <source>
        <dbReference type="EMBL" id="SCG58258.1"/>
    </source>
</evidence>
<accession>A0A1C5IIN1</accession>
<dbReference type="EMBL" id="LT607751">
    <property type="protein sequence ID" value="SCG58258.1"/>
    <property type="molecule type" value="Genomic_DNA"/>
</dbReference>
<keyword evidence="2 5" id="KW-0238">DNA-binding</keyword>
<evidence type="ECO:0000256" key="1">
    <source>
        <dbReference type="ARBA" id="ARBA00023015"/>
    </source>
</evidence>
<keyword evidence="3" id="KW-0804">Transcription</keyword>
<dbReference type="RefSeq" id="WP_088971478.1">
    <property type="nucleotide sequence ID" value="NZ_JBHLYF010000043.1"/>
</dbReference>
<keyword evidence="1" id="KW-0805">Transcription regulation</keyword>
<dbReference type="Proteomes" id="UP000198210">
    <property type="component" value="Chromosome I"/>
</dbReference>
<dbReference type="AlphaFoldDB" id="A0A1C5IIN1"/>
<dbReference type="InterPro" id="IPR020449">
    <property type="entry name" value="Tscrpt_reg_AraC-type_HTH"/>
</dbReference>
<evidence type="ECO:0000256" key="2">
    <source>
        <dbReference type="ARBA" id="ARBA00023125"/>
    </source>
</evidence>
<dbReference type="PRINTS" id="PR00032">
    <property type="entry name" value="HTHARAC"/>
</dbReference>
<dbReference type="SUPFAM" id="SSF46689">
    <property type="entry name" value="Homeodomain-like"/>
    <property type="match status" value="1"/>
</dbReference>
<dbReference type="InterPro" id="IPR035418">
    <property type="entry name" value="AraC-bd_2"/>
</dbReference>
<dbReference type="PROSITE" id="PS01124">
    <property type="entry name" value="HTH_ARAC_FAMILY_2"/>
    <property type="match status" value="1"/>
</dbReference>
<dbReference type="InterPro" id="IPR050204">
    <property type="entry name" value="AraC_XylS_family_regulators"/>
</dbReference>
<gene>
    <name evidence="5" type="ORF">GA0074704_3487</name>
</gene>
<sequence length="348" mass="38290">MDRIGEPTEARARVLPGQVVDTTPVPPRQRFEFWHAVVARETAPAHISSSHLHDFHAHARVVDLGRASLTALRYPSLHSTRPPALVRRCEADVYQLALPASGRSALTQDRQEAELRLPAEFTFLDASRPHVASHWTTGPDPLDNVTVQIPHRELPLAPDQVRRLVAARLRADEGMGALLAQFVRRIATHPDQYGPADAPTLAGVTLDLVSATLAQHLDRTADLPVEVRQTALRAQIDAFIDQHLGDATLTPAVVAAAHHLSPRSLHRLFADTGPTVAATIRSRRLDRCRRDLADPLLAGLPVQAIAARWGFGDKAHFSRAFRAAYGCSPRAWRDDARTRRTQGPAARR</sequence>
<evidence type="ECO:0000256" key="3">
    <source>
        <dbReference type="ARBA" id="ARBA00023163"/>
    </source>
</evidence>
<keyword evidence="6" id="KW-1185">Reference proteome</keyword>
<dbReference type="PANTHER" id="PTHR46796:SF6">
    <property type="entry name" value="ARAC SUBFAMILY"/>
    <property type="match status" value="1"/>
</dbReference>
<name>A0A1C5IIN1_9ACTN</name>
<evidence type="ECO:0000259" key="4">
    <source>
        <dbReference type="PROSITE" id="PS01124"/>
    </source>
</evidence>
<dbReference type="Pfam" id="PF14525">
    <property type="entry name" value="AraC_binding_2"/>
    <property type="match status" value="1"/>
</dbReference>
<reference evidence="5 6" key="1">
    <citation type="submission" date="2016-06" db="EMBL/GenBank/DDBJ databases">
        <authorList>
            <person name="Kjaerup R.B."/>
            <person name="Dalgaard T.S."/>
            <person name="Juul-Madsen H.R."/>
        </authorList>
    </citation>
    <scope>NUCLEOTIDE SEQUENCE [LARGE SCALE GENOMIC DNA]</scope>
    <source>
        <strain evidence="5 6">DSM 45097</strain>
    </source>
</reference>